<dbReference type="PANTHER" id="PTHR42913:SF3">
    <property type="entry name" value="64 KDA MITOCHONDRIAL NADH DEHYDROGENASE (EUROFUNG)"/>
    <property type="match status" value="1"/>
</dbReference>
<keyword evidence="6" id="KW-1185">Reference proteome</keyword>
<comment type="cofactor">
    <cofactor evidence="1">
        <name>FAD</name>
        <dbReference type="ChEBI" id="CHEBI:57692"/>
    </cofactor>
</comment>
<evidence type="ECO:0000313" key="6">
    <source>
        <dbReference type="Proteomes" id="UP000092695"/>
    </source>
</evidence>
<dbReference type="EMBL" id="CP016268">
    <property type="protein sequence ID" value="ANO50448.1"/>
    <property type="molecule type" value="Genomic_DNA"/>
</dbReference>
<proteinExistence type="predicted"/>
<evidence type="ECO:0000256" key="1">
    <source>
        <dbReference type="ARBA" id="ARBA00001974"/>
    </source>
</evidence>
<reference evidence="5 6" key="1">
    <citation type="submission" date="2016-06" db="EMBL/GenBank/DDBJ databases">
        <title>Complete genome sequence of a deep-branching marine Gamma Proteobacterium Woeseia oceani type strain XK5.</title>
        <authorList>
            <person name="Mu D."/>
            <person name="Du Z."/>
        </authorList>
    </citation>
    <scope>NUCLEOTIDE SEQUENCE [LARGE SCALE GENOMIC DNA]</scope>
    <source>
        <strain evidence="5 6">XK5</strain>
    </source>
</reference>
<dbReference type="KEGG" id="woc:BA177_03805"/>
<organism evidence="5 6">
    <name type="scientific">Woeseia oceani</name>
    <dbReference type="NCBI Taxonomy" id="1548547"/>
    <lineage>
        <taxon>Bacteria</taxon>
        <taxon>Pseudomonadati</taxon>
        <taxon>Pseudomonadota</taxon>
        <taxon>Gammaproteobacteria</taxon>
        <taxon>Woeseiales</taxon>
        <taxon>Woeseiaceae</taxon>
        <taxon>Woeseia</taxon>
    </lineage>
</organism>
<dbReference type="PANTHER" id="PTHR42913">
    <property type="entry name" value="APOPTOSIS-INDUCING FACTOR 1"/>
    <property type="match status" value="1"/>
</dbReference>
<dbReference type="GO" id="GO:0019646">
    <property type="term" value="P:aerobic electron transport chain"/>
    <property type="evidence" value="ECO:0007669"/>
    <property type="project" value="TreeGrafter"/>
</dbReference>
<evidence type="ECO:0008006" key="7">
    <source>
        <dbReference type="Google" id="ProtNLM"/>
    </source>
</evidence>
<dbReference type="GO" id="GO:0003955">
    <property type="term" value="F:NAD(P)H dehydrogenase (quinone) activity"/>
    <property type="evidence" value="ECO:0007669"/>
    <property type="project" value="TreeGrafter"/>
</dbReference>
<evidence type="ECO:0000256" key="2">
    <source>
        <dbReference type="ARBA" id="ARBA00022630"/>
    </source>
</evidence>
<gene>
    <name evidence="5" type="ORF">BA177_03805</name>
</gene>
<evidence type="ECO:0000256" key="4">
    <source>
        <dbReference type="ARBA" id="ARBA00023002"/>
    </source>
</evidence>
<keyword evidence="4" id="KW-0560">Oxidoreductase</keyword>
<protein>
    <recommendedName>
        <fullName evidence="7">FAD/NAD(P)-binding domain-containing protein</fullName>
    </recommendedName>
</protein>
<accession>A0A193LD92</accession>
<dbReference type="Proteomes" id="UP000092695">
    <property type="component" value="Chromosome"/>
</dbReference>
<name>A0A193LD92_9GAMM</name>
<evidence type="ECO:0000313" key="5">
    <source>
        <dbReference type="EMBL" id="ANO50448.1"/>
    </source>
</evidence>
<evidence type="ECO:0000256" key="3">
    <source>
        <dbReference type="ARBA" id="ARBA00022827"/>
    </source>
</evidence>
<dbReference type="Gene3D" id="3.50.50.100">
    <property type="match status" value="1"/>
</dbReference>
<keyword evidence="3" id="KW-0274">FAD</keyword>
<dbReference type="STRING" id="1548547.BA177_03805"/>
<keyword evidence="2" id="KW-0285">Flavoprotein</keyword>
<dbReference type="InterPro" id="IPR051169">
    <property type="entry name" value="NADH-Q_oxidoreductase"/>
</dbReference>
<dbReference type="AlphaFoldDB" id="A0A193LD92"/>
<sequence>MFVVGDTATFVGADGNPLPGVATIAKQQGKFVGRIIAARLRGKPDEFRYRDVGQLATIGRRKAVVDLGRVRFKGWLS</sequence>